<feature type="domain" description="Protein kinase" evidence="8">
    <location>
        <begin position="21"/>
        <end position="317"/>
    </location>
</feature>
<name>A0A6U4I5J8_HEMAN</name>
<dbReference type="AlphaFoldDB" id="A0A6U4I5J8"/>
<dbReference type="PANTHER" id="PTHR24349">
    <property type="entry name" value="SERINE/THREONINE-PROTEIN KINASE"/>
    <property type="match status" value="1"/>
</dbReference>
<gene>
    <name evidence="9" type="ORF">HAND1043_LOCUS5446</name>
</gene>
<feature type="compositionally biased region" description="Polar residues" evidence="7">
    <location>
        <begin position="399"/>
        <end position="412"/>
    </location>
</feature>
<reference evidence="9" key="1">
    <citation type="submission" date="2021-01" db="EMBL/GenBank/DDBJ databases">
        <authorList>
            <person name="Corre E."/>
            <person name="Pelletier E."/>
            <person name="Niang G."/>
            <person name="Scheremetjew M."/>
            <person name="Finn R."/>
            <person name="Kale V."/>
            <person name="Holt S."/>
            <person name="Cochrane G."/>
            <person name="Meng A."/>
            <person name="Brown T."/>
            <person name="Cohen L."/>
        </authorList>
    </citation>
    <scope>NUCLEOTIDE SEQUENCE</scope>
    <source>
        <strain evidence="9">CCMP441</strain>
    </source>
</reference>
<accession>A0A6U4I5J8</accession>
<feature type="compositionally biased region" description="Polar residues" evidence="7">
    <location>
        <begin position="342"/>
        <end position="351"/>
    </location>
</feature>
<sequence>MGGAAGKQATIVEEPLALNYDLTKEELGKGVYATIFKGRCRATGAAVAIKVFHKGHRKYDKEAVNEEAAIMRHLTGRNGGKEGTHHSCVRLLGASQDKSAANLVMELVQGGTLNERINPEEPFSEVRAAKITLQMLRAVAYMHSMGVSHRDIKPSNILMVSSDPLSNDYDTVKIADFGFACIDQVTGKKGSSRRGADTVVGTQKYMAPEIALNLARIKAKMNDGEGDEEFRALSGSKTKTEYTNLCDVWSVGVILYVLLTGGMIPFPDRARLVHISYDFSAPPFATVSSLATGLISSILVREPHRPSAEKLLKHEWLGGPKRKGKSLSMPVGGGLPPLSVAGESNQKFQPMTPSPVRATKDGLGPTSPFNVPIHRGGSSSVGHSPQLGVLQTQPLRRVPQANSPHTPIPESNSLSSGLSPLRGPLQGVGNSPALSPDSAGLQVRSPLHSPDEGWMQRAASWKSQSKITEDEDEAGSEGSRGEKFDWRDPEGKRRELKEKGNNVYVGGGGRLSPLRAAVRAIGVAGKMTG</sequence>
<evidence type="ECO:0000256" key="5">
    <source>
        <dbReference type="ARBA" id="ARBA00022840"/>
    </source>
</evidence>
<dbReference type="PROSITE" id="PS00108">
    <property type="entry name" value="PROTEIN_KINASE_ST"/>
    <property type="match status" value="1"/>
</dbReference>
<keyword evidence="4" id="KW-0418">Kinase</keyword>
<feature type="region of interest" description="Disordered" evidence="7">
    <location>
        <begin position="399"/>
        <end position="509"/>
    </location>
</feature>
<feature type="binding site" evidence="6">
    <location>
        <position position="50"/>
    </location>
    <ligand>
        <name>ATP</name>
        <dbReference type="ChEBI" id="CHEBI:30616"/>
    </ligand>
</feature>
<dbReference type="SMART" id="SM00220">
    <property type="entry name" value="S_TKc"/>
    <property type="match status" value="1"/>
</dbReference>
<dbReference type="GO" id="GO:0005524">
    <property type="term" value="F:ATP binding"/>
    <property type="evidence" value="ECO:0007669"/>
    <property type="project" value="UniProtKB-UniRule"/>
</dbReference>
<evidence type="ECO:0000256" key="2">
    <source>
        <dbReference type="ARBA" id="ARBA00022679"/>
    </source>
</evidence>
<evidence type="ECO:0000256" key="6">
    <source>
        <dbReference type="PROSITE-ProRule" id="PRU10141"/>
    </source>
</evidence>
<dbReference type="InterPro" id="IPR000719">
    <property type="entry name" value="Prot_kinase_dom"/>
</dbReference>
<organism evidence="9">
    <name type="scientific">Hemiselmis andersenii</name>
    <name type="common">Cryptophyte alga</name>
    <dbReference type="NCBI Taxonomy" id="464988"/>
    <lineage>
        <taxon>Eukaryota</taxon>
        <taxon>Cryptophyceae</taxon>
        <taxon>Cryptomonadales</taxon>
        <taxon>Hemiselmidaceae</taxon>
        <taxon>Hemiselmis</taxon>
    </lineage>
</organism>
<dbReference type="InterPro" id="IPR017441">
    <property type="entry name" value="Protein_kinase_ATP_BS"/>
</dbReference>
<evidence type="ECO:0000256" key="7">
    <source>
        <dbReference type="SAM" id="MobiDB-lite"/>
    </source>
</evidence>
<feature type="compositionally biased region" description="Low complexity" evidence="7">
    <location>
        <begin position="413"/>
        <end position="425"/>
    </location>
</feature>
<dbReference type="PROSITE" id="PS50011">
    <property type="entry name" value="PROTEIN_KINASE_DOM"/>
    <property type="match status" value="1"/>
</dbReference>
<evidence type="ECO:0000256" key="1">
    <source>
        <dbReference type="ARBA" id="ARBA00022527"/>
    </source>
</evidence>
<feature type="compositionally biased region" description="Polar residues" evidence="7">
    <location>
        <begin position="377"/>
        <end position="386"/>
    </location>
</feature>
<dbReference type="InterPro" id="IPR011009">
    <property type="entry name" value="Kinase-like_dom_sf"/>
</dbReference>
<protein>
    <recommendedName>
        <fullName evidence="8">Protein kinase domain-containing protein</fullName>
    </recommendedName>
</protein>
<evidence type="ECO:0000313" key="9">
    <source>
        <dbReference type="EMBL" id="CAD8738954.1"/>
    </source>
</evidence>
<keyword evidence="1" id="KW-0723">Serine/threonine-protein kinase</keyword>
<dbReference type="EMBL" id="HBFK01009034">
    <property type="protein sequence ID" value="CAD8738954.1"/>
    <property type="molecule type" value="Transcribed_RNA"/>
</dbReference>
<dbReference type="InterPro" id="IPR008271">
    <property type="entry name" value="Ser/Thr_kinase_AS"/>
</dbReference>
<dbReference type="InterPro" id="IPR050205">
    <property type="entry name" value="CDPK_Ser/Thr_kinases"/>
</dbReference>
<evidence type="ECO:0000256" key="4">
    <source>
        <dbReference type="ARBA" id="ARBA00022777"/>
    </source>
</evidence>
<keyword evidence="3 6" id="KW-0547">Nucleotide-binding</keyword>
<dbReference type="SUPFAM" id="SSF56112">
    <property type="entry name" value="Protein kinase-like (PK-like)"/>
    <property type="match status" value="1"/>
</dbReference>
<proteinExistence type="predicted"/>
<keyword evidence="2" id="KW-0808">Transferase</keyword>
<feature type="compositionally biased region" description="Basic and acidic residues" evidence="7">
    <location>
        <begin position="479"/>
        <end position="500"/>
    </location>
</feature>
<dbReference type="Gene3D" id="1.10.510.10">
    <property type="entry name" value="Transferase(Phosphotransferase) domain 1"/>
    <property type="match status" value="1"/>
</dbReference>
<dbReference type="GO" id="GO:0004674">
    <property type="term" value="F:protein serine/threonine kinase activity"/>
    <property type="evidence" value="ECO:0007669"/>
    <property type="project" value="UniProtKB-KW"/>
</dbReference>
<evidence type="ECO:0000256" key="3">
    <source>
        <dbReference type="ARBA" id="ARBA00022741"/>
    </source>
</evidence>
<keyword evidence="5 6" id="KW-0067">ATP-binding</keyword>
<dbReference type="PROSITE" id="PS00107">
    <property type="entry name" value="PROTEIN_KINASE_ATP"/>
    <property type="match status" value="1"/>
</dbReference>
<dbReference type="Pfam" id="PF00069">
    <property type="entry name" value="Pkinase"/>
    <property type="match status" value="1"/>
</dbReference>
<evidence type="ECO:0000259" key="8">
    <source>
        <dbReference type="PROSITE" id="PS50011"/>
    </source>
</evidence>
<feature type="region of interest" description="Disordered" evidence="7">
    <location>
        <begin position="341"/>
        <end position="386"/>
    </location>
</feature>